<dbReference type="AlphaFoldDB" id="A0AAD7PMS5"/>
<accession>A0AAD7PMS5</accession>
<dbReference type="InterPro" id="IPR011009">
    <property type="entry name" value="Kinase-like_dom_sf"/>
</dbReference>
<keyword evidence="4" id="KW-0812">Transmembrane</keyword>
<dbReference type="PANTHER" id="PTHR48003">
    <property type="entry name" value="OS07G0626500 PROTEIN"/>
    <property type="match status" value="1"/>
</dbReference>
<gene>
    <name evidence="14" type="ORF">O6P43_020866</name>
</gene>
<sequence length="259" mass="28085">MDLTQFHVLQSNRQIYKLFNSGVFCTVKKIRNLLKGRNGKRSTGEGTSSIHQRSEPNSNEDSLSSLSSHPNIISSSSGGSMHVAQGTSSLVNKPEDLCFTEPVKKEEGIYSSVSFLSASNPSPSASYPCENPGVLKVCSPGKLAGDLHLFDGSLAFTAEELSCAPAEAIGRNCHGTLYKAMLKSGHVVAVRWLRDGITKGRKEFAREMKKLGNIKHPKLVSVQGNYWGPQEHEKLIVSNYTNGQSLDMLLHGALLLSAP</sequence>
<protein>
    <submittedName>
        <fullName evidence="14">Leucine-rich receptor-like protein kinase family protein</fullName>
    </submittedName>
</protein>
<keyword evidence="15" id="KW-1185">Reference proteome</keyword>
<dbReference type="InterPro" id="IPR053059">
    <property type="entry name" value="Inactive_SerThr-Kinase_ABA"/>
</dbReference>
<dbReference type="GO" id="GO:0005524">
    <property type="term" value="F:ATP binding"/>
    <property type="evidence" value="ECO:0007669"/>
    <property type="project" value="UniProtKB-KW"/>
</dbReference>
<evidence type="ECO:0000256" key="1">
    <source>
        <dbReference type="ARBA" id="ARBA00004167"/>
    </source>
</evidence>
<keyword evidence="7" id="KW-0547">Nucleotide-binding</keyword>
<evidence type="ECO:0000256" key="6">
    <source>
        <dbReference type="ARBA" id="ARBA00022737"/>
    </source>
</evidence>
<keyword evidence="14" id="KW-0418">Kinase</keyword>
<keyword evidence="14" id="KW-0808">Transferase</keyword>
<keyword evidence="5" id="KW-0732">Signal</keyword>
<dbReference type="GO" id="GO:0016020">
    <property type="term" value="C:membrane"/>
    <property type="evidence" value="ECO:0007669"/>
    <property type="project" value="UniProtKB-SubCell"/>
</dbReference>
<evidence type="ECO:0000256" key="2">
    <source>
        <dbReference type="ARBA" id="ARBA00022553"/>
    </source>
</evidence>
<evidence type="ECO:0000256" key="9">
    <source>
        <dbReference type="ARBA" id="ARBA00022989"/>
    </source>
</evidence>
<evidence type="ECO:0000313" key="14">
    <source>
        <dbReference type="EMBL" id="KAJ7960420.1"/>
    </source>
</evidence>
<evidence type="ECO:0000256" key="10">
    <source>
        <dbReference type="ARBA" id="ARBA00023136"/>
    </source>
</evidence>
<dbReference type="SUPFAM" id="SSF56112">
    <property type="entry name" value="Protein kinase-like (PK-like)"/>
    <property type="match status" value="1"/>
</dbReference>
<evidence type="ECO:0000256" key="7">
    <source>
        <dbReference type="ARBA" id="ARBA00022741"/>
    </source>
</evidence>
<evidence type="ECO:0000256" key="8">
    <source>
        <dbReference type="ARBA" id="ARBA00022840"/>
    </source>
</evidence>
<feature type="compositionally biased region" description="Low complexity" evidence="12">
    <location>
        <begin position="55"/>
        <end position="70"/>
    </location>
</feature>
<keyword evidence="10" id="KW-0472">Membrane</keyword>
<dbReference type="EMBL" id="JARAOO010000008">
    <property type="protein sequence ID" value="KAJ7960420.1"/>
    <property type="molecule type" value="Genomic_DNA"/>
</dbReference>
<evidence type="ECO:0000259" key="13">
    <source>
        <dbReference type="PROSITE" id="PS50011"/>
    </source>
</evidence>
<evidence type="ECO:0000256" key="12">
    <source>
        <dbReference type="SAM" id="MobiDB-lite"/>
    </source>
</evidence>
<evidence type="ECO:0000256" key="11">
    <source>
        <dbReference type="ARBA" id="ARBA00023170"/>
    </source>
</evidence>
<organism evidence="14 15">
    <name type="scientific">Quillaja saponaria</name>
    <name type="common">Soap bark tree</name>
    <dbReference type="NCBI Taxonomy" id="32244"/>
    <lineage>
        <taxon>Eukaryota</taxon>
        <taxon>Viridiplantae</taxon>
        <taxon>Streptophyta</taxon>
        <taxon>Embryophyta</taxon>
        <taxon>Tracheophyta</taxon>
        <taxon>Spermatophyta</taxon>
        <taxon>Magnoliopsida</taxon>
        <taxon>eudicotyledons</taxon>
        <taxon>Gunneridae</taxon>
        <taxon>Pentapetalae</taxon>
        <taxon>rosids</taxon>
        <taxon>fabids</taxon>
        <taxon>Fabales</taxon>
        <taxon>Quillajaceae</taxon>
        <taxon>Quillaja</taxon>
    </lineage>
</organism>
<evidence type="ECO:0000256" key="4">
    <source>
        <dbReference type="ARBA" id="ARBA00022692"/>
    </source>
</evidence>
<evidence type="ECO:0000256" key="3">
    <source>
        <dbReference type="ARBA" id="ARBA00022614"/>
    </source>
</evidence>
<feature type="domain" description="Protein kinase" evidence="13">
    <location>
        <begin position="163"/>
        <end position="259"/>
    </location>
</feature>
<evidence type="ECO:0000313" key="15">
    <source>
        <dbReference type="Proteomes" id="UP001163823"/>
    </source>
</evidence>
<dbReference type="Proteomes" id="UP001163823">
    <property type="component" value="Chromosome 8"/>
</dbReference>
<comment type="subcellular location">
    <subcellularLocation>
        <location evidence="1">Membrane</location>
        <topology evidence="1">Single-pass membrane protein</topology>
    </subcellularLocation>
</comment>
<keyword evidence="11 14" id="KW-0675">Receptor</keyword>
<keyword evidence="3" id="KW-0433">Leucine-rich repeat</keyword>
<dbReference type="GO" id="GO:0004672">
    <property type="term" value="F:protein kinase activity"/>
    <property type="evidence" value="ECO:0007669"/>
    <property type="project" value="InterPro"/>
</dbReference>
<dbReference type="KEGG" id="qsa:O6P43_020866"/>
<dbReference type="PANTHER" id="PTHR48003:SF3">
    <property type="entry name" value="LEUCINE-RICH REPEAT PROTEIN KINASE FAMILY PROTEIN"/>
    <property type="match status" value="1"/>
</dbReference>
<keyword evidence="9" id="KW-1133">Transmembrane helix</keyword>
<proteinExistence type="predicted"/>
<keyword evidence="6" id="KW-0677">Repeat</keyword>
<keyword evidence="8" id="KW-0067">ATP-binding</keyword>
<name>A0AAD7PMS5_QUISA</name>
<dbReference type="FunFam" id="3.30.200.20:FF:000486">
    <property type="entry name" value="Leucine-rich repeat receptor-like protein kinase"/>
    <property type="match status" value="1"/>
</dbReference>
<feature type="region of interest" description="Disordered" evidence="12">
    <location>
        <begin position="36"/>
        <end position="70"/>
    </location>
</feature>
<reference evidence="14" key="1">
    <citation type="journal article" date="2023" name="Science">
        <title>Elucidation of the pathway for biosynthesis of saponin adjuvants from the soapbark tree.</title>
        <authorList>
            <person name="Reed J."/>
            <person name="Orme A."/>
            <person name="El-Demerdash A."/>
            <person name="Owen C."/>
            <person name="Martin L.B.B."/>
            <person name="Misra R.C."/>
            <person name="Kikuchi S."/>
            <person name="Rejzek M."/>
            <person name="Martin A.C."/>
            <person name="Harkess A."/>
            <person name="Leebens-Mack J."/>
            <person name="Louveau T."/>
            <person name="Stephenson M.J."/>
            <person name="Osbourn A."/>
        </authorList>
    </citation>
    <scope>NUCLEOTIDE SEQUENCE</scope>
    <source>
        <strain evidence="14">S10</strain>
    </source>
</reference>
<dbReference type="InterPro" id="IPR000719">
    <property type="entry name" value="Prot_kinase_dom"/>
</dbReference>
<comment type="caution">
    <text evidence="14">The sequence shown here is derived from an EMBL/GenBank/DDBJ whole genome shotgun (WGS) entry which is preliminary data.</text>
</comment>
<dbReference type="Pfam" id="PF07714">
    <property type="entry name" value="PK_Tyr_Ser-Thr"/>
    <property type="match status" value="1"/>
</dbReference>
<dbReference type="PROSITE" id="PS50011">
    <property type="entry name" value="PROTEIN_KINASE_DOM"/>
    <property type="match status" value="1"/>
</dbReference>
<dbReference type="Gene3D" id="3.30.200.20">
    <property type="entry name" value="Phosphorylase Kinase, domain 1"/>
    <property type="match status" value="1"/>
</dbReference>
<dbReference type="InterPro" id="IPR001245">
    <property type="entry name" value="Ser-Thr/Tyr_kinase_cat_dom"/>
</dbReference>
<keyword evidence="2" id="KW-0597">Phosphoprotein</keyword>
<evidence type="ECO:0000256" key="5">
    <source>
        <dbReference type="ARBA" id="ARBA00022729"/>
    </source>
</evidence>